<accession>A0A8S4RIN3</accession>
<dbReference type="AlphaFoldDB" id="A0A8S4RIN3"/>
<organism evidence="1 2">
    <name type="scientific">Pararge aegeria aegeria</name>
    <dbReference type="NCBI Taxonomy" id="348720"/>
    <lineage>
        <taxon>Eukaryota</taxon>
        <taxon>Metazoa</taxon>
        <taxon>Ecdysozoa</taxon>
        <taxon>Arthropoda</taxon>
        <taxon>Hexapoda</taxon>
        <taxon>Insecta</taxon>
        <taxon>Pterygota</taxon>
        <taxon>Neoptera</taxon>
        <taxon>Endopterygota</taxon>
        <taxon>Lepidoptera</taxon>
        <taxon>Glossata</taxon>
        <taxon>Ditrysia</taxon>
        <taxon>Papilionoidea</taxon>
        <taxon>Nymphalidae</taxon>
        <taxon>Satyrinae</taxon>
        <taxon>Satyrini</taxon>
        <taxon>Parargina</taxon>
        <taxon>Pararge</taxon>
    </lineage>
</organism>
<name>A0A8S4RIN3_9NEOP</name>
<sequence>MDQWRHSVLDNGYSLRRAPAPGALVALALHQLHISPSRAAAPPGTPQLRRAALRNPLCCEHVGLPLPCSTSPLTEYRSEGSRRHRAVKHRICN</sequence>
<evidence type="ECO:0000313" key="2">
    <source>
        <dbReference type="Proteomes" id="UP000838756"/>
    </source>
</evidence>
<keyword evidence="2" id="KW-1185">Reference proteome</keyword>
<proteinExistence type="predicted"/>
<reference evidence="1" key="1">
    <citation type="submission" date="2022-03" db="EMBL/GenBank/DDBJ databases">
        <authorList>
            <person name="Lindestad O."/>
        </authorList>
    </citation>
    <scope>NUCLEOTIDE SEQUENCE</scope>
</reference>
<comment type="caution">
    <text evidence="1">The sequence shown here is derived from an EMBL/GenBank/DDBJ whole genome shotgun (WGS) entry which is preliminary data.</text>
</comment>
<dbReference type="Proteomes" id="UP000838756">
    <property type="component" value="Unassembled WGS sequence"/>
</dbReference>
<gene>
    <name evidence="1" type="primary">jg15750</name>
    <name evidence="1" type="ORF">PAEG_LOCUS14584</name>
</gene>
<protein>
    <submittedName>
        <fullName evidence="1">Jg15750 protein</fullName>
    </submittedName>
</protein>
<dbReference type="EMBL" id="CAKXAJ010025257">
    <property type="protein sequence ID" value="CAH2237289.1"/>
    <property type="molecule type" value="Genomic_DNA"/>
</dbReference>
<evidence type="ECO:0000313" key="1">
    <source>
        <dbReference type="EMBL" id="CAH2237289.1"/>
    </source>
</evidence>